<dbReference type="Gene3D" id="3.40.50.2000">
    <property type="entry name" value="Glycogen Phosphorylase B"/>
    <property type="match status" value="2"/>
</dbReference>
<keyword evidence="4" id="KW-0808">Transferase</keyword>
<keyword evidence="8" id="KW-0472">Membrane</keyword>
<feature type="chain" id="PRO_5002847527" description="alpha-1,3-glucan synthase" evidence="9">
    <location>
        <begin position="26"/>
        <end position="1383"/>
    </location>
</feature>
<protein>
    <recommendedName>
        <fullName evidence="2">alpha-1,3-glucan synthase</fullName>
        <ecNumber evidence="2">2.4.1.183</ecNumber>
    </recommendedName>
</protein>
<dbReference type="RefSeq" id="XP_002175355.1">
    <property type="nucleotide sequence ID" value="XM_002175319.2"/>
</dbReference>
<dbReference type="EC" id="2.4.1.183" evidence="2"/>
<dbReference type="GO" id="GO:0047657">
    <property type="term" value="F:alpha-1,3-glucan synthase activity"/>
    <property type="evidence" value="ECO:0000318"/>
    <property type="project" value="GO_Central"/>
</dbReference>
<dbReference type="Pfam" id="PF00534">
    <property type="entry name" value="Glycos_transf_1"/>
    <property type="match status" value="1"/>
</dbReference>
<evidence type="ECO:0000256" key="2">
    <source>
        <dbReference type="ARBA" id="ARBA00012688"/>
    </source>
</evidence>
<dbReference type="PANTHER" id="PTHR47182:SF3">
    <property type="entry name" value="CELL WALL ALPHA-1,3-GLUCAN SYNTHASE MOK14"/>
    <property type="match status" value="1"/>
</dbReference>
<feature type="transmembrane region" description="Helical" evidence="8">
    <location>
        <begin position="988"/>
        <end position="1007"/>
    </location>
</feature>
<keyword evidence="3" id="KW-0328">Glycosyltransferase</keyword>
<evidence type="ECO:0000256" key="7">
    <source>
        <dbReference type="SAM" id="MobiDB-lite"/>
    </source>
</evidence>
<dbReference type="EMBL" id="KE651167">
    <property type="protein sequence ID" value="EEB09062.1"/>
    <property type="molecule type" value="Genomic_DNA"/>
</dbReference>
<keyword evidence="9" id="KW-0732">Signal</keyword>
<feature type="transmembrane region" description="Helical" evidence="8">
    <location>
        <begin position="1309"/>
        <end position="1327"/>
    </location>
</feature>
<dbReference type="InterPro" id="IPR013534">
    <property type="entry name" value="Starch_synth_cat_dom"/>
</dbReference>
<evidence type="ECO:0000259" key="12">
    <source>
        <dbReference type="Pfam" id="PF26127"/>
    </source>
</evidence>
<feature type="transmembrane region" description="Helical" evidence="8">
    <location>
        <begin position="1164"/>
        <end position="1183"/>
    </location>
</feature>
<gene>
    <name evidence="14" type="primary">mok14</name>
    <name evidence="13" type="ORF">SJAG_04236</name>
</gene>
<dbReference type="GO" id="GO:0070600">
    <property type="term" value="P:fungal-type cell wall (1-&gt;3)-alpha-glucan biosynthetic process"/>
    <property type="evidence" value="ECO:0000318"/>
    <property type="project" value="GO_Central"/>
</dbReference>
<dbReference type="GeneID" id="7050631"/>
<dbReference type="SUPFAM" id="SSF53756">
    <property type="entry name" value="UDP-Glycosyltransferase/glycogen phosphorylase"/>
    <property type="match status" value="1"/>
</dbReference>
<feature type="domain" description="Starch synthase catalytic" evidence="11">
    <location>
        <begin position="265"/>
        <end position="470"/>
    </location>
</feature>
<dbReference type="HOGENOM" id="CLU_252570_0_0_1"/>
<feature type="transmembrane region" description="Helical" evidence="8">
    <location>
        <begin position="1048"/>
        <end position="1067"/>
    </location>
</feature>
<dbReference type="InterPro" id="IPR001296">
    <property type="entry name" value="Glyco_trans_1"/>
</dbReference>
<dbReference type="InterPro" id="IPR058655">
    <property type="entry name" value="Mok11-14/Ags1-like"/>
</dbReference>
<feature type="transmembrane region" description="Helical" evidence="8">
    <location>
        <begin position="1234"/>
        <end position="1257"/>
    </location>
</feature>
<evidence type="ECO:0000256" key="5">
    <source>
        <dbReference type="ARBA" id="ARBA00023316"/>
    </source>
</evidence>
<proteinExistence type="inferred from homology"/>
<evidence type="ECO:0000259" key="10">
    <source>
        <dbReference type="Pfam" id="PF00534"/>
    </source>
</evidence>
<feature type="region of interest" description="Disordered" evidence="7">
    <location>
        <begin position="788"/>
        <end position="812"/>
    </location>
</feature>
<dbReference type="PANTHER" id="PTHR47182">
    <property type="entry name" value="CELL WALL ALPHA-1,3-GLUCAN SYNTHASE AGS1-RELATED"/>
    <property type="match status" value="1"/>
</dbReference>
<comment type="catalytic activity">
    <reaction evidence="6">
        <text>[(1-&gt;3)-alpha-D-glucosyl](n) + UDP-alpha-D-glucose = [(1-&gt;3)-alpha-D-glucosyl](n+1) + UDP + H(+)</text>
        <dbReference type="Rhea" id="RHEA:19749"/>
        <dbReference type="Rhea" id="RHEA-COMP:11150"/>
        <dbReference type="Rhea" id="RHEA-COMP:11151"/>
        <dbReference type="ChEBI" id="CHEBI:15378"/>
        <dbReference type="ChEBI" id="CHEBI:28100"/>
        <dbReference type="ChEBI" id="CHEBI:58223"/>
        <dbReference type="ChEBI" id="CHEBI:58885"/>
        <dbReference type="EC" id="2.4.1.183"/>
    </reaction>
</comment>
<dbReference type="Pfam" id="PF08323">
    <property type="entry name" value="Glyco_transf_5"/>
    <property type="match status" value="1"/>
</dbReference>
<feature type="transmembrane region" description="Helical" evidence="8">
    <location>
        <begin position="1079"/>
        <end position="1102"/>
    </location>
</feature>
<evidence type="ECO:0000256" key="4">
    <source>
        <dbReference type="ARBA" id="ARBA00022679"/>
    </source>
</evidence>
<dbReference type="JaponicusDB" id="SJAG_04236">
    <property type="gene designation" value="mok14"/>
</dbReference>
<sequence>MVHGMSLRLSTTTLQLLALVLGAHGFRDYNELPVFDIIDGNVGQFFNNTESDYTDIDVLFTNVSYSIESEEGVNYSFIHLDYPYLSLTDNYVIDGPDEYWHQVDLNMPQLTPLPQSLESDIRLLPLTKSYGSSHLYMFTPKELFEDVVWTEEAPEVSHVGWAIVFDNVGRFFLLELRGLREITLAMFLVFSIFPLVTGVASVMIFRRAYYRIEFNKKGRSKNSIRKLKSHYKKRQKLLEQSQESTDIVEGEDPLPVDPQVHRTCILFATLEYNIPDWDIRIKIGGLGVMAELMGQHLPHYDLIWVVPCVGNLEYPSAEEEAPIHLKVVNHIYTVRVYSHYYKNTKYLLLDAPVFRKQTAVEPYPLRMDDFASAIFYSVWNQSIAALIKREPVDLYHINDYHGALAPIYNLPSVIPCAISLHNAEFQGLWPLHTETDVKEVCGLFNLPIETCKKYVQFGNVFNLLHSAISYIRVYQNGFGVVGVSNKYGERSWARYPIFWSLKEVGKLPNPDPTDTVATLEDDSVDGRSLESVLAYRKECKRKAQEWAGLKVDDDADLLVFVGRWSIQKGIDLLADLAPTLLEEYNTQLIVVGPVIDLYGKFAAEKFVYIMQHYPGRVFSMPKFTHLPPFVFGGADFALIPSRDEPFGLVAVEFGRKGALGIGSRVGGLGEMPGWWYTVESSATSHLLERFETACRRALSSPKEQRQKLIMAAVKQRFPVSEWVALYGNLVNKCIRSQKACLNPKKLKKQIKKQAALQEQVADKEPMQLPTIEVLDENNNVISTESFAQTEVSNDAPETSDRMEGSETAGPEITPSDAVEAMEADVMEGGIEEPETEETPVAVEFWGSKMEERFIDANGMAIKEYSDMLSSLTPENSKGSHCIESFLVKVQRRWYEEEHHYYKTRFSKKKYKYLQTPEQNAANNVAEVSTKSEGTADSNALDLPLAQRIMYYKVGSWPVYTMCLSLGQILSVSSFQLTLLSGFNTNNAYSLYVVSIVFVLSSFLWWGIYRKFSSIHSLSLPFVVYALAFTMTGISSLGFPIAICGWLSYVATWIYAVAAASGPLYYSLNFEEEGNSGVGCWVYRACVLQGIQQIWTAVLWLWGTRVSHLADDGTILVEPLNTTYVAAIVWPFALFLIGLTVFLYKGLPVYYRQLPGSVPAFTKSLLHRKVVLWFLFAVVCQNYWMSTLTGRAWRFFWGSSLTKLWKIGFNVCWFLGFCVDIHPDRSWSFLFNAHLGQFPVIGLGFGITKWLHLFWSTSNIGMFLPWAGIAGPYLSRALWLWLAILDAVQNVGIGLILLQTLTRRHVTSTLMLGQLFGATTTILARLTSPTKIGPSTVFPDLTGYTTVDGIEPLLDIPFWVCLLLQIIVCGGYLKYFRRENMSRP</sequence>
<dbReference type="GO" id="GO:0033840">
    <property type="term" value="F:alpha-1,4-glucan glucosyltransferase (NDP-glucose donor) activity"/>
    <property type="evidence" value="ECO:0007669"/>
    <property type="project" value="EnsemblFungi"/>
</dbReference>
<organism evidence="13 15">
    <name type="scientific">Schizosaccharomyces japonicus (strain yFS275 / FY16936)</name>
    <name type="common">Fission yeast</name>
    <dbReference type="NCBI Taxonomy" id="402676"/>
    <lineage>
        <taxon>Eukaryota</taxon>
        <taxon>Fungi</taxon>
        <taxon>Dikarya</taxon>
        <taxon>Ascomycota</taxon>
        <taxon>Taphrinomycotina</taxon>
        <taxon>Schizosaccharomycetes</taxon>
        <taxon>Schizosaccharomycetales</taxon>
        <taxon>Schizosaccharomycetaceae</taxon>
        <taxon>Schizosaccharomyces</taxon>
    </lineage>
</organism>
<name>B6K6A8_SCHJY</name>
<evidence type="ECO:0000313" key="14">
    <source>
        <dbReference type="JaponicusDB" id="SJAG_04236"/>
    </source>
</evidence>
<dbReference type="OMA" id="EMPGWWY"/>
<dbReference type="eggNOG" id="ENOG502QSGC">
    <property type="taxonomic scope" value="Eukaryota"/>
</dbReference>
<comment type="similarity">
    <text evidence="1">Belongs to the glycosyltransferase group 1 family.</text>
</comment>
<keyword evidence="8" id="KW-1133">Transmembrane helix</keyword>
<feature type="transmembrane region" description="Helical" evidence="8">
    <location>
        <begin position="1019"/>
        <end position="1042"/>
    </location>
</feature>
<feature type="transmembrane region" description="Helical" evidence="8">
    <location>
        <begin position="956"/>
        <end position="976"/>
    </location>
</feature>
<evidence type="ECO:0000256" key="9">
    <source>
        <dbReference type="SAM" id="SignalP"/>
    </source>
</evidence>
<dbReference type="Proteomes" id="UP000001744">
    <property type="component" value="Unassembled WGS sequence"/>
</dbReference>
<evidence type="ECO:0000313" key="15">
    <source>
        <dbReference type="Proteomes" id="UP000001744"/>
    </source>
</evidence>
<feature type="domain" description="Cell wall alpha-1,3-glucan synthase Mok11-14/Ags1-like transmembrane" evidence="12">
    <location>
        <begin position="947"/>
        <end position="1380"/>
    </location>
</feature>
<feature type="transmembrane region" description="Helical" evidence="8">
    <location>
        <begin position="184"/>
        <end position="205"/>
    </location>
</feature>
<dbReference type="VEuPathDB" id="FungiDB:SJAG_04236"/>
<dbReference type="GO" id="GO:0070591">
    <property type="term" value="P:ascospore wall biogenesis"/>
    <property type="evidence" value="ECO:0007669"/>
    <property type="project" value="EnsemblFungi"/>
</dbReference>
<dbReference type="Pfam" id="PF26127">
    <property type="entry name" value="12TM_Mok13"/>
    <property type="match status" value="1"/>
</dbReference>
<evidence type="ECO:0000256" key="8">
    <source>
        <dbReference type="SAM" id="Phobius"/>
    </source>
</evidence>
<evidence type="ECO:0000256" key="1">
    <source>
        <dbReference type="ARBA" id="ARBA00006122"/>
    </source>
</evidence>
<feature type="signal peptide" evidence="9">
    <location>
        <begin position="1"/>
        <end position="25"/>
    </location>
</feature>
<evidence type="ECO:0000259" key="11">
    <source>
        <dbReference type="Pfam" id="PF08323"/>
    </source>
</evidence>
<dbReference type="GO" id="GO:0009277">
    <property type="term" value="C:fungal-type cell wall"/>
    <property type="evidence" value="ECO:0000318"/>
    <property type="project" value="GO_Central"/>
</dbReference>
<feature type="transmembrane region" description="Helical" evidence="8">
    <location>
        <begin position="1122"/>
        <end position="1143"/>
    </location>
</feature>
<dbReference type="FunFam" id="3.40.50.2000:FF:000052">
    <property type="entry name" value="Alpha-1,3-glucan synthase Ags2"/>
    <property type="match status" value="1"/>
</dbReference>
<dbReference type="InterPro" id="IPR058654">
    <property type="entry name" value="Mok11-14/Ags1-like_TM"/>
</dbReference>
<feature type="transmembrane region" description="Helical" evidence="8">
    <location>
        <begin position="1355"/>
        <end position="1375"/>
    </location>
</feature>
<dbReference type="GO" id="GO:0005619">
    <property type="term" value="C:ascospore wall"/>
    <property type="evidence" value="ECO:0007669"/>
    <property type="project" value="EnsemblFungi"/>
</dbReference>
<dbReference type="GO" id="GO:0036362">
    <property type="term" value="C:ascus membrane"/>
    <property type="evidence" value="ECO:0007669"/>
    <property type="project" value="EnsemblFungi"/>
</dbReference>
<keyword evidence="8" id="KW-0812">Transmembrane</keyword>
<evidence type="ECO:0000313" key="13">
    <source>
        <dbReference type="EMBL" id="EEB09062.1"/>
    </source>
</evidence>
<keyword evidence="15" id="KW-1185">Reference proteome</keyword>
<evidence type="ECO:0000256" key="6">
    <source>
        <dbReference type="ARBA" id="ARBA00048960"/>
    </source>
</evidence>
<dbReference type="OrthoDB" id="512920at2759"/>
<accession>B6K6A8</accession>
<keyword evidence="5" id="KW-0961">Cell wall biogenesis/degradation</keyword>
<feature type="domain" description="Glycosyl transferase family 1" evidence="10">
    <location>
        <begin position="550"/>
        <end position="712"/>
    </location>
</feature>
<dbReference type="GO" id="GO:0071555">
    <property type="term" value="P:cell wall organization"/>
    <property type="evidence" value="ECO:0007669"/>
    <property type="project" value="UniProtKB-KW"/>
</dbReference>
<evidence type="ECO:0000256" key="3">
    <source>
        <dbReference type="ARBA" id="ARBA00022676"/>
    </source>
</evidence>
<reference evidence="13 15" key="1">
    <citation type="journal article" date="2011" name="Science">
        <title>Comparative functional genomics of the fission yeasts.</title>
        <authorList>
            <person name="Rhind N."/>
            <person name="Chen Z."/>
            <person name="Yassour M."/>
            <person name="Thompson D.A."/>
            <person name="Haas B.J."/>
            <person name="Habib N."/>
            <person name="Wapinski I."/>
            <person name="Roy S."/>
            <person name="Lin M.F."/>
            <person name="Heiman D.I."/>
            <person name="Young S.K."/>
            <person name="Furuya K."/>
            <person name="Guo Y."/>
            <person name="Pidoux A."/>
            <person name="Chen H.M."/>
            <person name="Robbertse B."/>
            <person name="Goldberg J.M."/>
            <person name="Aoki K."/>
            <person name="Bayne E.H."/>
            <person name="Berlin A.M."/>
            <person name="Desjardins C.A."/>
            <person name="Dobbs E."/>
            <person name="Dukaj L."/>
            <person name="Fan L."/>
            <person name="FitzGerald M.G."/>
            <person name="French C."/>
            <person name="Gujja S."/>
            <person name="Hansen K."/>
            <person name="Keifenheim D."/>
            <person name="Levin J.Z."/>
            <person name="Mosher R.A."/>
            <person name="Mueller C.A."/>
            <person name="Pfiffner J."/>
            <person name="Priest M."/>
            <person name="Russ C."/>
            <person name="Smialowska A."/>
            <person name="Swoboda P."/>
            <person name="Sykes S.M."/>
            <person name="Vaughn M."/>
            <person name="Vengrova S."/>
            <person name="Yoder R."/>
            <person name="Zeng Q."/>
            <person name="Allshire R."/>
            <person name="Baulcombe D."/>
            <person name="Birren B.W."/>
            <person name="Brown W."/>
            <person name="Ekwall K."/>
            <person name="Kellis M."/>
            <person name="Leatherwood J."/>
            <person name="Levin H."/>
            <person name="Margalit H."/>
            <person name="Martienssen R."/>
            <person name="Nieduszynski C.A."/>
            <person name="Spatafora J.W."/>
            <person name="Friedman N."/>
            <person name="Dalgaard J.Z."/>
            <person name="Baumann P."/>
            <person name="Niki H."/>
            <person name="Regev A."/>
            <person name="Nusbaum C."/>
        </authorList>
    </citation>
    <scope>NUCLEOTIDE SEQUENCE [LARGE SCALE GENOMIC DNA]</scope>
    <source>
        <strain evidence="15">yFS275 / FY16936</strain>
    </source>
</reference>
<feature type="transmembrane region" description="Helical" evidence="8">
    <location>
        <begin position="1203"/>
        <end position="1222"/>
    </location>
</feature>
<dbReference type="STRING" id="402676.B6K6A8"/>
<dbReference type="CDD" id="cd03791">
    <property type="entry name" value="GT5_Glycogen_synthase_DULL1-like"/>
    <property type="match status" value="1"/>
</dbReference>